<dbReference type="EMBL" id="CP119069">
    <property type="protein sequence ID" value="WEL39166.1"/>
    <property type="molecule type" value="Genomic_DNA"/>
</dbReference>
<protein>
    <submittedName>
        <fullName evidence="1">Abhydrolase domain-containing protein</fullName>
    </submittedName>
</protein>
<evidence type="ECO:0000313" key="4">
    <source>
        <dbReference type="Proteomes" id="UP001217963"/>
    </source>
</evidence>
<evidence type="ECO:0000313" key="3">
    <source>
        <dbReference type="Proteomes" id="UP001059546"/>
    </source>
</evidence>
<dbReference type="PANTHER" id="PTHR31591:SF1">
    <property type="entry name" value="UPF0613 PROTEIN PB24D3.06C"/>
    <property type="match status" value="1"/>
</dbReference>
<reference evidence="1" key="1">
    <citation type="submission" date="2021-05" db="EMBL/GenBank/DDBJ databases">
        <title>Encephalitozoon hellem ATCC 50604 Complete Genome.</title>
        <authorList>
            <person name="Mascarenhas dos Santos A.C."/>
            <person name="Julian A.T."/>
            <person name="Pombert J.-F."/>
        </authorList>
    </citation>
    <scope>NUCLEOTIDE SEQUENCE</scope>
    <source>
        <strain evidence="1">ATCC 50604</strain>
    </source>
</reference>
<reference evidence="2 4" key="2">
    <citation type="submission" date="2023-02" db="EMBL/GenBank/DDBJ databases">
        <title>Encephalitozoon hellem ATCC 50451 complete genome.</title>
        <authorList>
            <person name="Mascarenhas dos Santos A.C."/>
            <person name="Julian A.T."/>
            <person name="Pombert J.-F."/>
        </authorList>
    </citation>
    <scope>NUCLEOTIDE SEQUENCE [LARGE SCALE GENOMIC DNA]</scope>
    <source>
        <strain evidence="2 4">ATCC 50451</strain>
    </source>
</reference>
<dbReference type="SUPFAM" id="SSF53474">
    <property type="entry name" value="alpha/beta-Hydrolases"/>
    <property type="match status" value="1"/>
</dbReference>
<proteinExistence type="predicted"/>
<dbReference type="AlphaFoldDB" id="A0A9Q9FBX9"/>
<name>A0A9Q9FBX9_ENCHE</name>
<dbReference type="EMBL" id="CP075154">
    <property type="protein sequence ID" value="UTX43690.1"/>
    <property type="molecule type" value="Genomic_DNA"/>
</dbReference>
<evidence type="ECO:0000313" key="1">
    <source>
        <dbReference type="EMBL" id="UTX43690.1"/>
    </source>
</evidence>
<dbReference type="InterPro" id="IPR013744">
    <property type="entry name" value="SidJ"/>
</dbReference>
<organism evidence="1 3">
    <name type="scientific">Encephalitozoon hellem</name>
    <name type="common">Microsporidian parasite</name>
    <dbReference type="NCBI Taxonomy" id="27973"/>
    <lineage>
        <taxon>Eukaryota</taxon>
        <taxon>Fungi</taxon>
        <taxon>Fungi incertae sedis</taxon>
        <taxon>Microsporidia</taxon>
        <taxon>Unikaryonidae</taxon>
        <taxon>Encephalitozoon</taxon>
    </lineage>
</organism>
<dbReference type="Proteomes" id="UP001059546">
    <property type="component" value="Chromosome VIII"/>
</dbReference>
<accession>A0A9Q9FBX9</accession>
<dbReference type="Gene3D" id="3.40.50.1820">
    <property type="entry name" value="alpha/beta hydrolase"/>
    <property type="match status" value="1"/>
</dbReference>
<dbReference type="PANTHER" id="PTHR31591">
    <property type="entry name" value="UPF0613 PROTEIN PB24D3.06C"/>
    <property type="match status" value="1"/>
</dbReference>
<dbReference type="Pfam" id="PF08538">
    <property type="entry name" value="DUF1749"/>
    <property type="match status" value="1"/>
</dbReference>
<dbReference type="InterPro" id="IPR029058">
    <property type="entry name" value="AB_hydrolase_fold"/>
</dbReference>
<keyword evidence="4" id="KW-1185">Reference proteome</keyword>
<gene>
    <name evidence="1" type="ORF">GPU96_08g14580</name>
    <name evidence="2" type="ORF">PFJ87_08g00230</name>
</gene>
<dbReference type="Proteomes" id="UP001217963">
    <property type="component" value="Chromosome VIII"/>
</dbReference>
<dbReference type="OrthoDB" id="10034502at2759"/>
<evidence type="ECO:0000313" key="2">
    <source>
        <dbReference type="EMBL" id="WEL39166.1"/>
    </source>
</evidence>
<sequence>MFGEELKGKIFVYDPKNNLVAYSNQVKSDIKVIYVGGLGSRLSICLPTIMLNEYCLENGYELIIPEMRSYPNYGLFTIDDDVEDLESLIHQIKGDIVLIGNSTGCQDIIHYLNKTKDKRVKLAVLLGAVSDVEFEENENKDLPKILEWAREMIKRKEEDVAIKYCGTGSYLTPRRILDIFSRYGKEDMFSSYLEDEFYTGLNKGGTRLLFVVSGKDEYSITDIEAKLRLVGNSRVEKIPEGTHVLSRTEDVETFLRLFSEEVKKVV</sequence>